<proteinExistence type="predicted"/>
<dbReference type="GeneID" id="45699100"/>
<reference evidence="1 2" key="1">
    <citation type="submission" date="2020-12" db="EMBL/GenBank/DDBJ databases">
        <title>FDA dAtabase for Regulatory Grade micrObial Sequences (FDA-ARGOS): Supporting development and validation of Infectious Disease Dx tests.</title>
        <authorList>
            <person name="Minogue T."/>
            <person name="Wolcott M."/>
            <person name="Wasieloski L."/>
            <person name="Aguilar W."/>
            <person name="Moore D."/>
            <person name="Jaissle J."/>
            <person name="Tallon L."/>
            <person name="Sadzewicz L."/>
            <person name="Zhao X."/>
            <person name="Boylan J."/>
            <person name="Ott S."/>
            <person name="Bowen H."/>
            <person name="Vavikolanu K."/>
            <person name="Mehta A."/>
            <person name="Aluvathingal J."/>
            <person name="Nadendla S."/>
            <person name="Yan Y."/>
            <person name="Sichtig H."/>
        </authorList>
    </citation>
    <scope>NUCLEOTIDE SEQUENCE [LARGE SCALE GENOMIC DNA]</scope>
    <source>
        <strain evidence="1 2">FDAARGOS_949</strain>
    </source>
</reference>
<organism evidence="1 2">
    <name type="scientific">Burkholderia glumae</name>
    <name type="common">Pseudomonas glumae</name>
    <dbReference type="NCBI Taxonomy" id="337"/>
    <lineage>
        <taxon>Bacteria</taxon>
        <taxon>Pseudomonadati</taxon>
        <taxon>Pseudomonadota</taxon>
        <taxon>Betaproteobacteria</taxon>
        <taxon>Burkholderiales</taxon>
        <taxon>Burkholderiaceae</taxon>
        <taxon>Burkholderia</taxon>
    </lineage>
</organism>
<dbReference type="EMBL" id="CP065601">
    <property type="protein sequence ID" value="QPQ93249.1"/>
    <property type="molecule type" value="Genomic_DNA"/>
</dbReference>
<dbReference type="Proteomes" id="UP000594892">
    <property type="component" value="Chromosome 2"/>
</dbReference>
<name>A0AAQ0BSW4_BURGL</name>
<evidence type="ECO:0000313" key="1">
    <source>
        <dbReference type="EMBL" id="QPQ93249.1"/>
    </source>
</evidence>
<sequence length="315" mass="34326">MALISMGDSGRFRLNGTLDLGVGENSLTCDQEIERVRRNSGVVPQHGGFELSVEWIEKLKAELIFWTGGAFLGVLGTAERARKNGNRFFMRCPLAWAVDRLVQGVERKSFDFGGDDAMVVRYIAQWLELSSSWKHHPLFKDVIGPALCNEYHHTIAMLLCCSYLERNGNSVGITKAESAAGKSADLYLNLTSSRSASIEIKAPNVFHWPNAVPDLGRVEEKIEGQLKEAAKQLTGDAGGVVVIGANHLDQQLTKKIRSSIESLAAKGRISSRITLVSAVCAYGTVQAGVDGVNFSMGWNVSVVKNPRYSGVSHFA</sequence>
<dbReference type="AlphaFoldDB" id="A0AAQ0BSW4"/>
<evidence type="ECO:0000313" key="2">
    <source>
        <dbReference type="Proteomes" id="UP000594892"/>
    </source>
</evidence>
<protein>
    <submittedName>
        <fullName evidence="1">Uncharacterized protein</fullName>
    </submittedName>
</protein>
<accession>A0AAQ0BSW4</accession>
<dbReference type="RefSeq" id="WP_127913945.1">
    <property type="nucleotide sequence ID" value="NZ_CP033641.1"/>
</dbReference>
<gene>
    <name evidence="1" type="ORF">I6H06_13295</name>
</gene>